<reference evidence="2 3" key="1">
    <citation type="submission" date="2019-09" db="EMBL/GenBank/DDBJ databases">
        <title>Draft genome sequences of 48 bacterial type strains from the CCUG.</title>
        <authorList>
            <person name="Tunovic T."/>
            <person name="Pineiro-Iglesias B."/>
            <person name="Unosson C."/>
            <person name="Inganas E."/>
            <person name="Ohlen M."/>
            <person name="Cardew S."/>
            <person name="Jensie-Markopoulos S."/>
            <person name="Salva-Serra F."/>
            <person name="Jaen-Luchoro D."/>
            <person name="Karlsson R."/>
            <person name="Svensson-Stadler L."/>
            <person name="Chun J."/>
            <person name="Moore E."/>
        </authorList>
    </citation>
    <scope>NUCLEOTIDE SEQUENCE [LARGE SCALE GENOMIC DNA]</scope>
    <source>
        <strain evidence="2 3">CCUG 51524</strain>
    </source>
</reference>
<dbReference type="EMBL" id="VZPQ01000178">
    <property type="protein sequence ID" value="KAB0559704.1"/>
    <property type="molecule type" value="Genomic_DNA"/>
</dbReference>
<accession>A0A6H9RZG6</accession>
<feature type="non-terminal residue" evidence="2">
    <location>
        <position position="41"/>
    </location>
</feature>
<dbReference type="AlphaFoldDB" id="A0A6H9RZG6"/>
<proteinExistence type="predicted"/>
<organism evidence="2 3">
    <name type="scientific">Pseudomonas palleroniana</name>
    <dbReference type="NCBI Taxonomy" id="191390"/>
    <lineage>
        <taxon>Bacteria</taxon>
        <taxon>Pseudomonadati</taxon>
        <taxon>Pseudomonadota</taxon>
        <taxon>Gammaproteobacteria</taxon>
        <taxon>Pseudomonadales</taxon>
        <taxon>Pseudomonadaceae</taxon>
        <taxon>Pseudomonas</taxon>
    </lineage>
</organism>
<evidence type="ECO:0000256" key="1">
    <source>
        <dbReference type="SAM" id="SignalP"/>
    </source>
</evidence>
<feature type="chain" id="PRO_5026104823" evidence="1">
    <location>
        <begin position="21"/>
        <end position="41"/>
    </location>
</feature>
<feature type="signal peptide" evidence="1">
    <location>
        <begin position="1"/>
        <end position="20"/>
    </location>
</feature>
<dbReference type="Proteomes" id="UP000423257">
    <property type="component" value="Unassembled WGS sequence"/>
</dbReference>
<comment type="caution">
    <text evidence="2">The sequence shown here is derived from an EMBL/GenBank/DDBJ whole genome shotgun (WGS) entry which is preliminary data.</text>
</comment>
<keyword evidence="1" id="KW-0732">Signal</keyword>
<protein>
    <submittedName>
        <fullName evidence="2">Amino acid ABC transporter substrate-binding protein</fullName>
    </submittedName>
</protein>
<sequence length="41" mass="4691">MRLFAWVMCSLLLWGQAVQAQVRSYDQMIAAGELKVAVYKD</sequence>
<gene>
    <name evidence="2" type="ORF">F7R03_28735</name>
</gene>
<name>A0A6H9RZG6_9PSED</name>
<evidence type="ECO:0000313" key="3">
    <source>
        <dbReference type="Proteomes" id="UP000423257"/>
    </source>
</evidence>
<evidence type="ECO:0000313" key="2">
    <source>
        <dbReference type="EMBL" id="KAB0559704.1"/>
    </source>
</evidence>